<reference evidence="2" key="1">
    <citation type="submission" date="2020-05" db="EMBL/GenBank/DDBJ databases">
        <title>Mycena genomes resolve the evolution of fungal bioluminescence.</title>
        <authorList>
            <person name="Tsai I.J."/>
        </authorList>
    </citation>
    <scope>NUCLEOTIDE SEQUENCE</scope>
    <source>
        <strain evidence="2">CCC161011</strain>
    </source>
</reference>
<feature type="compositionally biased region" description="Basic and acidic residues" evidence="1">
    <location>
        <begin position="234"/>
        <end position="249"/>
    </location>
</feature>
<dbReference type="AlphaFoldDB" id="A0A8H6YQM8"/>
<feature type="compositionally biased region" description="Basic and acidic residues" evidence="1">
    <location>
        <begin position="152"/>
        <end position="169"/>
    </location>
</feature>
<accession>A0A8H6YQM8</accession>
<evidence type="ECO:0000256" key="1">
    <source>
        <dbReference type="SAM" id="MobiDB-lite"/>
    </source>
</evidence>
<proteinExistence type="predicted"/>
<dbReference type="OrthoDB" id="2996389at2759"/>
<evidence type="ECO:0000313" key="3">
    <source>
        <dbReference type="Proteomes" id="UP000620124"/>
    </source>
</evidence>
<feature type="compositionally biased region" description="Basic and acidic residues" evidence="1">
    <location>
        <begin position="177"/>
        <end position="207"/>
    </location>
</feature>
<feature type="compositionally biased region" description="Low complexity" evidence="1">
    <location>
        <begin position="336"/>
        <end position="368"/>
    </location>
</feature>
<feature type="compositionally biased region" description="Polar residues" evidence="1">
    <location>
        <begin position="253"/>
        <end position="271"/>
    </location>
</feature>
<protein>
    <submittedName>
        <fullName evidence="2">Uncharacterized protein</fullName>
    </submittedName>
</protein>
<dbReference type="EMBL" id="JACAZI010000004">
    <property type="protein sequence ID" value="KAF7362764.1"/>
    <property type="molecule type" value="Genomic_DNA"/>
</dbReference>
<comment type="caution">
    <text evidence="2">The sequence shown here is derived from an EMBL/GenBank/DDBJ whole genome shotgun (WGS) entry which is preliminary data.</text>
</comment>
<feature type="region of interest" description="Disordered" evidence="1">
    <location>
        <begin position="144"/>
        <end position="457"/>
    </location>
</feature>
<organism evidence="2 3">
    <name type="scientific">Mycena venus</name>
    <dbReference type="NCBI Taxonomy" id="2733690"/>
    <lineage>
        <taxon>Eukaryota</taxon>
        <taxon>Fungi</taxon>
        <taxon>Dikarya</taxon>
        <taxon>Basidiomycota</taxon>
        <taxon>Agaricomycotina</taxon>
        <taxon>Agaricomycetes</taxon>
        <taxon>Agaricomycetidae</taxon>
        <taxon>Agaricales</taxon>
        <taxon>Marasmiineae</taxon>
        <taxon>Mycenaceae</taxon>
        <taxon>Mycena</taxon>
    </lineage>
</organism>
<dbReference type="Proteomes" id="UP000620124">
    <property type="component" value="Unassembled WGS sequence"/>
</dbReference>
<gene>
    <name evidence="2" type="ORF">MVEN_00626100</name>
</gene>
<feature type="region of interest" description="Disordered" evidence="1">
    <location>
        <begin position="1"/>
        <end position="115"/>
    </location>
</feature>
<sequence length="457" mass="50816">MAGVQDQSAPLSKRSPDSARSPPPREESLSSQFAFTPYERPLNFPPGHTSTSAAHRTSPPAAPQQQSEHPRIKRDPHEEDADALERLRDGHVAVDHGYGDGIGAPPHVKVKTEEGVIKREEYDPIAEMRAMQGHVRAEEIARAGEGMGGARVKQEQEDGHVDMPVRVKVEQGVGVKTENETRARNVGEQRPDSKATKQEEQLVKLEADVQNFPVPKVKPEPVDDHIPKPPPPNRRFDPFDGYGEFKKEEEIELNSSQAPSTSFNGYRSSSAYPPHPSPRVKQEEFASSRQLYSPRVNVKQESGTSGYGYDSRMYSPAVKQEYNGDRGYGSRGTRIAPVSAPSPSSFPRQNSVSDNSRSSHSNSNSSSSDWHARHPGNRGDYAPARQASRTFSPSPHPVKREREEHDDHRPYDSRSREPPIKRERTEPHFSGCGLSLNVIEERDSQHEAATAKRARMG</sequence>
<feature type="compositionally biased region" description="Basic and acidic residues" evidence="1">
    <location>
        <begin position="439"/>
        <end position="450"/>
    </location>
</feature>
<feature type="compositionally biased region" description="Basic and acidic residues" evidence="1">
    <location>
        <begin position="398"/>
        <end position="427"/>
    </location>
</feature>
<feature type="compositionally biased region" description="Basic and acidic residues" evidence="1">
    <location>
        <begin position="217"/>
        <end position="227"/>
    </location>
</feature>
<name>A0A8H6YQM8_9AGAR</name>
<evidence type="ECO:0000313" key="2">
    <source>
        <dbReference type="EMBL" id="KAF7362764.1"/>
    </source>
</evidence>
<feature type="compositionally biased region" description="Basic and acidic residues" evidence="1">
    <location>
        <begin position="68"/>
        <end position="98"/>
    </location>
</feature>
<feature type="compositionally biased region" description="Polar residues" evidence="1">
    <location>
        <begin position="1"/>
        <end position="10"/>
    </location>
</feature>
<keyword evidence="3" id="KW-1185">Reference proteome</keyword>